<keyword evidence="6" id="KW-1185">Reference proteome</keyword>
<dbReference type="AlphaFoldDB" id="A0A8T2ND57"/>
<organism evidence="5 6">
    <name type="scientific">Albula glossodonta</name>
    <name type="common">roundjaw bonefish</name>
    <dbReference type="NCBI Taxonomy" id="121402"/>
    <lineage>
        <taxon>Eukaryota</taxon>
        <taxon>Metazoa</taxon>
        <taxon>Chordata</taxon>
        <taxon>Craniata</taxon>
        <taxon>Vertebrata</taxon>
        <taxon>Euteleostomi</taxon>
        <taxon>Actinopterygii</taxon>
        <taxon>Neopterygii</taxon>
        <taxon>Teleostei</taxon>
        <taxon>Albuliformes</taxon>
        <taxon>Albulidae</taxon>
        <taxon>Albula</taxon>
    </lineage>
</organism>
<dbReference type="OrthoDB" id="10064757at2759"/>
<gene>
    <name evidence="5" type="ORF">JZ751_025966</name>
</gene>
<dbReference type="SMART" id="SM00952">
    <property type="entry name" value="RAP"/>
    <property type="match status" value="1"/>
</dbReference>
<protein>
    <recommendedName>
        <fullName evidence="4">RAP domain-containing protein</fullName>
    </recommendedName>
</protein>
<dbReference type="GO" id="GO:0000963">
    <property type="term" value="P:mitochondrial RNA processing"/>
    <property type="evidence" value="ECO:0007669"/>
    <property type="project" value="TreeGrafter"/>
</dbReference>
<evidence type="ECO:0000259" key="4">
    <source>
        <dbReference type="PROSITE" id="PS51286"/>
    </source>
</evidence>
<dbReference type="InterPro" id="IPR013579">
    <property type="entry name" value="FAST_2"/>
</dbReference>
<dbReference type="GO" id="GO:0035770">
    <property type="term" value="C:ribonucleoprotein granule"/>
    <property type="evidence" value="ECO:0007669"/>
    <property type="project" value="TreeGrafter"/>
</dbReference>
<dbReference type="Proteomes" id="UP000824540">
    <property type="component" value="Unassembled WGS sequence"/>
</dbReference>
<feature type="region of interest" description="Disordered" evidence="3">
    <location>
        <begin position="117"/>
        <end position="138"/>
    </location>
</feature>
<feature type="domain" description="RAP" evidence="4">
    <location>
        <begin position="734"/>
        <end position="794"/>
    </location>
</feature>
<dbReference type="InterPro" id="IPR010622">
    <property type="entry name" value="FAST_Leu-rich"/>
</dbReference>
<comment type="subcellular location">
    <subcellularLocation>
        <location evidence="1">Mitochondrion</location>
    </subcellularLocation>
</comment>
<feature type="compositionally biased region" description="Low complexity" evidence="3">
    <location>
        <begin position="92"/>
        <end position="102"/>
    </location>
</feature>
<dbReference type="EMBL" id="JAFBMS010000069">
    <property type="protein sequence ID" value="KAG9338295.1"/>
    <property type="molecule type" value="Genomic_DNA"/>
</dbReference>
<evidence type="ECO:0000256" key="3">
    <source>
        <dbReference type="SAM" id="MobiDB-lite"/>
    </source>
</evidence>
<keyword evidence="2" id="KW-0496">Mitochondrion</keyword>
<dbReference type="Pfam" id="PF08373">
    <property type="entry name" value="RAP"/>
    <property type="match status" value="1"/>
</dbReference>
<dbReference type="GO" id="GO:0005759">
    <property type="term" value="C:mitochondrial matrix"/>
    <property type="evidence" value="ECO:0007669"/>
    <property type="project" value="TreeGrafter"/>
</dbReference>
<dbReference type="PANTHER" id="PTHR21228:SF70">
    <property type="entry name" value="FAST KINASE DOMAIN-CONTAINING PROTEIN 5, MITOCHONDRIAL"/>
    <property type="match status" value="1"/>
</dbReference>
<feature type="region of interest" description="Disordered" evidence="3">
    <location>
        <begin position="674"/>
        <end position="694"/>
    </location>
</feature>
<reference evidence="5" key="1">
    <citation type="thesis" date="2021" institute="BYU ScholarsArchive" country="Provo, UT, USA">
        <title>Applications of and Algorithms for Genome Assembly and Genomic Analyses with an Emphasis on Marine Teleosts.</title>
        <authorList>
            <person name="Pickett B.D."/>
        </authorList>
    </citation>
    <scope>NUCLEOTIDE SEQUENCE</scope>
    <source>
        <strain evidence="5">HI-2016</strain>
    </source>
</reference>
<evidence type="ECO:0000256" key="2">
    <source>
        <dbReference type="ARBA" id="ARBA00023128"/>
    </source>
</evidence>
<proteinExistence type="predicted"/>
<evidence type="ECO:0000313" key="5">
    <source>
        <dbReference type="EMBL" id="KAG9338295.1"/>
    </source>
</evidence>
<dbReference type="GO" id="GO:0003723">
    <property type="term" value="F:RNA binding"/>
    <property type="evidence" value="ECO:0007669"/>
    <property type="project" value="TreeGrafter"/>
</dbReference>
<name>A0A8T2ND57_9TELE</name>
<dbReference type="InterPro" id="IPR013584">
    <property type="entry name" value="RAP"/>
</dbReference>
<accession>A0A8T2ND57</accession>
<sequence length="801" mass="89128">MCAQALGRQVAAIRLLVFTPRKVVRIVRFQHCNGRYCEEADGTQAEPGTGEYSVHYNPAAYRWVRQGTATPCGTDEEEPPSPTLTTHFRQQSNPYSVSSSRSHYSTQNTLLNLAFGRTNSSSKAPPPSVSNEDPPPDIKCNPRAFQRCRPEYSTMSYDASQQTPPITADEAFLLLHKVSVLKGSMEPHDVVQFLEKLSQLPPELQPLAKGDTRFTMLLRYGVENLQHFSNTQLLKVLQAFVSLCLPAAHTMLGLYETELVRRADGMEPRQLLLAADLWRCLGRRVPRFLEKLYGCASVWPWARLGPAELVQFIYVIGEGRHCTTPLLLTLELQLLHHLDLLTAEEVGTICLGFFKSQSCLSTATVNRLVSRACVVVQDISDFGLVNVLKLLRFSYLDHLGLLRSLGTEIPRRAPQMGIQGLMHVALACSALHYRDDSVLLAIAERLPALLPHCRSKDAGKLLWAFGTLGFTPNQVPGLFPSLAQTMHQREAEFRRFPEHVLTGLMGMAFVGLFPTSLLTFALSPEFVSLATIPRQLDLKKDLFTLDATVGLEVPGWTGPRISHTLAEEVTQQLWNFALQDVCIKPEVLEAESLLQELLGGEGFVLKRMILPHTRSIDLEIHLDAAGNPLPLLSETKSLNPEPISPSLQGLEEGRIGVMITEDLLAQLTNIKGIPVKSPQKPPHHPACSPMPSEAKDEVFTSGVELTERLIGALKSPNPLPPSPQDPPGEAVQRLAVQVSNRNQYCYRSQQLLGLHKLKRRQLALSGYRVVELPPWEWLPLLCQSHAEKMAYLRSKIFSNID</sequence>
<dbReference type="InterPro" id="IPR050870">
    <property type="entry name" value="FAST_kinase"/>
</dbReference>
<dbReference type="Pfam" id="PF08368">
    <property type="entry name" value="FAST_2"/>
    <property type="match status" value="1"/>
</dbReference>
<dbReference type="GO" id="GO:0044528">
    <property type="term" value="P:regulation of mitochondrial mRNA stability"/>
    <property type="evidence" value="ECO:0007669"/>
    <property type="project" value="InterPro"/>
</dbReference>
<feature type="region of interest" description="Disordered" evidence="3">
    <location>
        <begin position="69"/>
        <end position="102"/>
    </location>
</feature>
<dbReference type="Pfam" id="PF06743">
    <property type="entry name" value="FAST_1"/>
    <property type="match status" value="1"/>
</dbReference>
<evidence type="ECO:0000256" key="1">
    <source>
        <dbReference type="ARBA" id="ARBA00004173"/>
    </source>
</evidence>
<dbReference type="PROSITE" id="PS51286">
    <property type="entry name" value="RAP"/>
    <property type="match status" value="1"/>
</dbReference>
<comment type="caution">
    <text evidence="5">The sequence shown here is derived from an EMBL/GenBank/DDBJ whole genome shotgun (WGS) entry which is preliminary data.</text>
</comment>
<evidence type="ECO:0000313" key="6">
    <source>
        <dbReference type="Proteomes" id="UP000824540"/>
    </source>
</evidence>
<dbReference type="PANTHER" id="PTHR21228">
    <property type="entry name" value="FAST LEU-RICH DOMAIN-CONTAINING"/>
    <property type="match status" value="1"/>
</dbReference>